<dbReference type="OrthoDB" id="10034502at2759"/>
<sequence length="302" mass="33486">MKPQQHPGILHQYAPRHVAFEHLPSAQWKESHKDILIFVGGLSDGLLTVPYIPHLARSLENFSVAETLLSSSYSGFGTSDLEQDTHELAQCVTYFSELRPDAKIVLMGHSTGCQDIMHYLTSPGQRPKINGAIMQAGISDREAFDTLDDPDHIKKGVDVARRYVREGRGNDVIPDYLTNMVFAAPVSAKRWLSLISPGPEHAGEDDYFSSDLDDERLKGTFGTIGKTGTPMLILFSGNDPHVPKHVDKQLLLNRWVRHIKEGGGVVDQNTAVIPGASHTLKELGQPMNDIFARVNSFLERIK</sequence>
<dbReference type="Pfam" id="PF08538">
    <property type="entry name" value="DUF1749"/>
    <property type="match status" value="1"/>
</dbReference>
<keyword evidence="2" id="KW-1185">Reference proteome</keyword>
<dbReference type="InterPro" id="IPR013744">
    <property type="entry name" value="SidJ"/>
</dbReference>
<dbReference type="InterPro" id="IPR029058">
    <property type="entry name" value="AB_hydrolase_fold"/>
</dbReference>
<dbReference type="AlphaFoldDB" id="A0A8H3FD03"/>
<organism evidence="1 2">
    <name type="scientific">Heterodermia speciosa</name>
    <dbReference type="NCBI Taxonomy" id="116794"/>
    <lineage>
        <taxon>Eukaryota</taxon>
        <taxon>Fungi</taxon>
        <taxon>Dikarya</taxon>
        <taxon>Ascomycota</taxon>
        <taxon>Pezizomycotina</taxon>
        <taxon>Lecanoromycetes</taxon>
        <taxon>OSLEUM clade</taxon>
        <taxon>Lecanoromycetidae</taxon>
        <taxon>Caliciales</taxon>
        <taxon>Physciaceae</taxon>
        <taxon>Heterodermia</taxon>
    </lineage>
</organism>
<evidence type="ECO:0000313" key="2">
    <source>
        <dbReference type="Proteomes" id="UP000664521"/>
    </source>
</evidence>
<dbReference type="PANTHER" id="PTHR31591">
    <property type="entry name" value="UPF0613 PROTEIN PB24D3.06C"/>
    <property type="match status" value="1"/>
</dbReference>
<comment type="caution">
    <text evidence="1">The sequence shown here is derived from an EMBL/GenBank/DDBJ whole genome shotgun (WGS) entry which is preliminary data.</text>
</comment>
<evidence type="ECO:0008006" key="3">
    <source>
        <dbReference type="Google" id="ProtNLM"/>
    </source>
</evidence>
<dbReference type="Proteomes" id="UP000664521">
    <property type="component" value="Unassembled WGS sequence"/>
</dbReference>
<dbReference type="EMBL" id="CAJPDS010000024">
    <property type="protein sequence ID" value="CAF9919768.1"/>
    <property type="molecule type" value="Genomic_DNA"/>
</dbReference>
<name>A0A8H3FD03_9LECA</name>
<dbReference type="Gene3D" id="3.40.50.1820">
    <property type="entry name" value="alpha/beta hydrolase"/>
    <property type="match status" value="1"/>
</dbReference>
<dbReference type="SUPFAM" id="SSF53474">
    <property type="entry name" value="alpha/beta-Hydrolases"/>
    <property type="match status" value="1"/>
</dbReference>
<evidence type="ECO:0000313" key="1">
    <source>
        <dbReference type="EMBL" id="CAF9919768.1"/>
    </source>
</evidence>
<reference evidence="1" key="1">
    <citation type="submission" date="2021-03" db="EMBL/GenBank/DDBJ databases">
        <authorList>
            <person name="Tagirdzhanova G."/>
        </authorList>
    </citation>
    <scope>NUCLEOTIDE SEQUENCE</scope>
</reference>
<proteinExistence type="predicted"/>
<protein>
    <recommendedName>
        <fullName evidence="3">DUF1749-domain-containing protein</fullName>
    </recommendedName>
</protein>
<gene>
    <name evidence="1" type="ORF">HETSPECPRED_004114</name>
</gene>
<dbReference type="PANTHER" id="PTHR31591:SF7">
    <property type="entry name" value="DUF1749-DOMAIN-CONTAINING PROTEIN"/>
    <property type="match status" value="1"/>
</dbReference>
<accession>A0A8H3FD03</accession>